<reference evidence="3" key="1">
    <citation type="submission" date="2015-07" db="EMBL/GenBank/DDBJ databases">
        <authorList>
            <person name="Teixeira M.M."/>
            <person name="Souza R.C."/>
            <person name="Almeida L.G."/>
            <person name="Vicente V.A."/>
            <person name="de Hoog S."/>
            <person name="Bocca A.L."/>
            <person name="de Almeida S.R."/>
            <person name="Vasconcelos A.T."/>
            <person name="Felipe M.S."/>
        </authorList>
    </citation>
    <scope>NUCLEOTIDE SEQUENCE [LARGE SCALE GENOMIC DNA]</scope>
    <source>
        <strain evidence="3">KSF</strain>
    </source>
</reference>
<keyword evidence="3" id="KW-1185">Reference proteome</keyword>
<proteinExistence type="predicted"/>
<evidence type="ECO:0000256" key="1">
    <source>
        <dbReference type="SAM" id="MobiDB-lite"/>
    </source>
</evidence>
<evidence type="ECO:0000313" key="3">
    <source>
        <dbReference type="Proteomes" id="UP000094526"/>
    </source>
</evidence>
<dbReference type="Proteomes" id="UP000094526">
    <property type="component" value="Unassembled WGS sequence"/>
</dbReference>
<feature type="compositionally biased region" description="Basic and acidic residues" evidence="1">
    <location>
        <begin position="63"/>
        <end position="80"/>
    </location>
</feature>
<accession>A0A1C1C670</accession>
<name>A0A1C1C670_9EURO</name>
<dbReference type="AlphaFoldDB" id="A0A1C1C670"/>
<gene>
    <name evidence="2" type="ORF">CLCR_00113</name>
</gene>
<dbReference type="VEuPathDB" id="FungiDB:G647_02023"/>
<organism evidence="2 3">
    <name type="scientific">Cladophialophora carrionii</name>
    <dbReference type="NCBI Taxonomy" id="86049"/>
    <lineage>
        <taxon>Eukaryota</taxon>
        <taxon>Fungi</taxon>
        <taxon>Dikarya</taxon>
        <taxon>Ascomycota</taxon>
        <taxon>Pezizomycotina</taxon>
        <taxon>Eurotiomycetes</taxon>
        <taxon>Chaetothyriomycetidae</taxon>
        <taxon>Chaetothyriales</taxon>
        <taxon>Herpotrichiellaceae</taxon>
        <taxon>Cladophialophora</taxon>
    </lineage>
</organism>
<evidence type="ECO:0000313" key="2">
    <source>
        <dbReference type="EMBL" id="OCT44024.1"/>
    </source>
</evidence>
<dbReference type="EMBL" id="LGRB01000022">
    <property type="protein sequence ID" value="OCT44024.1"/>
    <property type="molecule type" value="Genomic_DNA"/>
</dbReference>
<feature type="compositionally biased region" description="Basic and acidic residues" evidence="1">
    <location>
        <begin position="126"/>
        <end position="136"/>
    </location>
</feature>
<dbReference type="STRING" id="86049.A0A1C1C670"/>
<comment type="caution">
    <text evidence="2">The sequence shown here is derived from an EMBL/GenBank/DDBJ whole genome shotgun (WGS) entry which is preliminary data.</text>
</comment>
<feature type="compositionally biased region" description="Basic and acidic residues" evidence="1">
    <location>
        <begin position="28"/>
        <end position="41"/>
    </location>
</feature>
<feature type="region of interest" description="Disordered" evidence="1">
    <location>
        <begin position="1"/>
        <end position="176"/>
    </location>
</feature>
<protein>
    <submittedName>
        <fullName evidence="2">Uncharacterized protein</fullName>
    </submittedName>
</protein>
<sequence length="343" mass="38656">MVVLRNGKQPGKANDQETGNATARLNLKRNELHDPANKETVDPTSGLPAGGSAEVGNSTTEGNHSKQADAKKTKLDASETKKRRMPGHKKRDEGNATSMNQAPEENESKDQNSSSEPQVSRKRTRKDLEFEWDRSQLRNPRPTPERVLLPRRPEHELTEEEKDLFNGPPPKRPRAKGRLNAYEKDQMFREGAKRNIAHNFHELYICFDKGPTGSPTYDEGGFQLDFRKVANWMKPQSYNKQAMVNGMDRALKRAQEEKSRMAAAFFEGGQAPEDGGGLATFDLLKDKVSKDLDIAWHKVTPAKVEEWAKKGVPKENPRDYVTSTLTAEERRRFLSMNSGSSLK</sequence>
<dbReference type="VEuPathDB" id="FungiDB:CLCR_00113"/>
<dbReference type="OrthoDB" id="197676at2759"/>